<gene>
    <name evidence="2" type="ORF">FOF52_11235</name>
</gene>
<keyword evidence="3" id="KW-1185">Reference proteome</keyword>
<dbReference type="RefSeq" id="WP_248589926.1">
    <property type="nucleotide sequence ID" value="NZ_BAABEB010000002.1"/>
</dbReference>
<dbReference type="Proteomes" id="UP000832041">
    <property type="component" value="Chromosome"/>
</dbReference>
<protein>
    <recommendedName>
        <fullName evidence="4">DUF4247 domain-containing protein</fullName>
    </recommendedName>
</protein>
<accession>A0ABY4L1U6</accession>
<reference evidence="2 3" key="1">
    <citation type="submission" date="2020-04" db="EMBL/GenBank/DDBJ databases">
        <title>Thermobifida alba genome sequencing and assembly.</title>
        <authorList>
            <person name="Luzics S."/>
            <person name="Horvath B."/>
            <person name="Nagy I."/>
            <person name="Toth A."/>
            <person name="Nagy I."/>
            <person name="Kukolya J."/>
        </authorList>
    </citation>
    <scope>NUCLEOTIDE SEQUENCE [LARGE SCALE GENOMIC DNA]</scope>
    <source>
        <strain evidence="2 3">DSM 43795</strain>
    </source>
</reference>
<evidence type="ECO:0000313" key="2">
    <source>
        <dbReference type="EMBL" id="UPT21449.1"/>
    </source>
</evidence>
<sequence length="142" mass="14907">MTADHSATVKKSVLVGLGVLALIVIFAASCSSSGARCGDYDREEVYVYQPGRGDYEKSGGQYRFVGANRGDYGREIRYEYDPNDGDYDKRNGQYVYVGCDDGRRGGSSSSSSSSSGGGVWFFGGSSSGSGSSNRGGGPGWGK</sequence>
<evidence type="ECO:0000313" key="3">
    <source>
        <dbReference type="Proteomes" id="UP000832041"/>
    </source>
</evidence>
<name>A0ABY4L1U6_THEAE</name>
<organism evidence="2 3">
    <name type="scientific">Thermobifida alba</name>
    <name type="common">Thermomonospora alba</name>
    <dbReference type="NCBI Taxonomy" id="53522"/>
    <lineage>
        <taxon>Bacteria</taxon>
        <taxon>Bacillati</taxon>
        <taxon>Actinomycetota</taxon>
        <taxon>Actinomycetes</taxon>
        <taxon>Streptosporangiales</taxon>
        <taxon>Nocardiopsidaceae</taxon>
        <taxon>Thermobifida</taxon>
    </lineage>
</organism>
<evidence type="ECO:0008006" key="4">
    <source>
        <dbReference type="Google" id="ProtNLM"/>
    </source>
</evidence>
<proteinExistence type="predicted"/>
<evidence type="ECO:0000256" key="1">
    <source>
        <dbReference type="SAM" id="MobiDB-lite"/>
    </source>
</evidence>
<dbReference type="EMBL" id="CP051627">
    <property type="protein sequence ID" value="UPT21449.1"/>
    <property type="molecule type" value="Genomic_DNA"/>
</dbReference>
<feature type="region of interest" description="Disordered" evidence="1">
    <location>
        <begin position="123"/>
        <end position="142"/>
    </location>
</feature>